<dbReference type="InterPro" id="IPR029063">
    <property type="entry name" value="SAM-dependent_MTases_sf"/>
</dbReference>
<sequence>MASSHIADPKPLADVPSDNATAQQEIAAEMCMMGDQYNHGAGFDVRTYSQSTYSARTNVYEFIPENGRTYHSYKAGSELTAWHILRQAARIYFPMMRFVHLEPFKFNNIKPDLVSSKSKKDWPKDLQHHLWLLTLSNKLYLAPISSPQRVLDIGTGTGIWAIEFATQNPQAEVIGSDLSPIQPLCVPPNCRFEVDDVEDEWSYKQKFDFIHGRLMFSCFNNPAAVIKQAYQALAPGGYLEMQELNFKVHGIDDSIRGTNLEKWATLCAAGGKVLNKDLYCTMKFKQYFIDAGFEDVVETIFRWPSNTWPKRKEDKMLGLYQMTNISDGIHGISAKSFTAGLRWTTQELEVFLASVRQDMKNRAIHAYWPIHVIYGRKPT</sequence>
<protein>
    <recommendedName>
        <fullName evidence="3">S-adenosyl-L-methionine-dependent methyltransferase</fullName>
    </recommendedName>
</protein>
<evidence type="ECO:0008006" key="3">
    <source>
        <dbReference type="Google" id="ProtNLM"/>
    </source>
</evidence>
<gene>
    <name evidence="1" type="ORF">BP5796_12090</name>
</gene>
<evidence type="ECO:0000313" key="1">
    <source>
        <dbReference type="EMBL" id="RDW59166.1"/>
    </source>
</evidence>
<dbReference type="OrthoDB" id="2013972at2759"/>
<proteinExistence type="predicted"/>
<dbReference type="PANTHER" id="PTHR43591">
    <property type="entry name" value="METHYLTRANSFERASE"/>
    <property type="match status" value="1"/>
</dbReference>
<dbReference type="PANTHER" id="PTHR43591:SF102">
    <property type="entry name" value="S-ADENOSYL-L-METHIONINE-DEPENDENT METHYLTRANSFERASE"/>
    <property type="match status" value="1"/>
</dbReference>
<dbReference type="CDD" id="cd02440">
    <property type="entry name" value="AdoMet_MTases"/>
    <property type="match status" value="1"/>
</dbReference>
<organism evidence="1 2">
    <name type="scientific">Coleophoma crateriformis</name>
    <dbReference type="NCBI Taxonomy" id="565419"/>
    <lineage>
        <taxon>Eukaryota</taxon>
        <taxon>Fungi</taxon>
        <taxon>Dikarya</taxon>
        <taxon>Ascomycota</taxon>
        <taxon>Pezizomycotina</taxon>
        <taxon>Leotiomycetes</taxon>
        <taxon>Helotiales</taxon>
        <taxon>Dermateaceae</taxon>
        <taxon>Coleophoma</taxon>
    </lineage>
</organism>
<keyword evidence="2" id="KW-1185">Reference proteome</keyword>
<dbReference type="Proteomes" id="UP000256328">
    <property type="component" value="Unassembled WGS sequence"/>
</dbReference>
<accession>A0A3D8QBE3</accession>
<dbReference type="EMBL" id="PDLN01000020">
    <property type="protein sequence ID" value="RDW59166.1"/>
    <property type="molecule type" value="Genomic_DNA"/>
</dbReference>
<dbReference type="SUPFAM" id="SSF53335">
    <property type="entry name" value="S-adenosyl-L-methionine-dependent methyltransferases"/>
    <property type="match status" value="1"/>
</dbReference>
<dbReference type="Gene3D" id="3.40.50.150">
    <property type="entry name" value="Vaccinia Virus protein VP39"/>
    <property type="match status" value="1"/>
</dbReference>
<evidence type="ECO:0000313" key="2">
    <source>
        <dbReference type="Proteomes" id="UP000256328"/>
    </source>
</evidence>
<dbReference type="Pfam" id="PF13489">
    <property type="entry name" value="Methyltransf_23"/>
    <property type="match status" value="1"/>
</dbReference>
<dbReference type="AlphaFoldDB" id="A0A3D8QBE3"/>
<name>A0A3D8QBE3_9HELO</name>
<comment type="caution">
    <text evidence="1">The sequence shown here is derived from an EMBL/GenBank/DDBJ whole genome shotgun (WGS) entry which is preliminary data.</text>
</comment>
<reference evidence="1 2" key="1">
    <citation type="journal article" date="2018" name="IMA Fungus">
        <title>IMA Genome-F 9: Draft genome sequence of Annulohypoxylon stygium, Aspergillus mulundensis, Berkeleyomyces basicola (syn. Thielaviopsis basicola), Ceratocystis smalleyi, two Cercospora beticola strains, Coleophoma cylindrospora, Fusarium fracticaudum, Phialophora cf. hyalina, and Morchella septimelata.</title>
        <authorList>
            <person name="Wingfield B.D."/>
            <person name="Bills G.F."/>
            <person name="Dong Y."/>
            <person name="Huang W."/>
            <person name="Nel W.J."/>
            <person name="Swalarsk-Parry B.S."/>
            <person name="Vaghefi N."/>
            <person name="Wilken P.M."/>
            <person name="An Z."/>
            <person name="de Beer Z.W."/>
            <person name="De Vos L."/>
            <person name="Chen L."/>
            <person name="Duong T.A."/>
            <person name="Gao Y."/>
            <person name="Hammerbacher A."/>
            <person name="Kikkert J.R."/>
            <person name="Li Y."/>
            <person name="Li H."/>
            <person name="Li K."/>
            <person name="Li Q."/>
            <person name="Liu X."/>
            <person name="Ma X."/>
            <person name="Naidoo K."/>
            <person name="Pethybridge S.J."/>
            <person name="Sun J."/>
            <person name="Steenkamp E.T."/>
            <person name="van der Nest M.A."/>
            <person name="van Wyk S."/>
            <person name="Wingfield M.J."/>
            <person name="Xiong C."/>
            <person name="Yue Q."/>
            <person name="Zhang X."/>
        </authorList>
    </citation>
    <scope>NUCLEOTIDE SEQUENCE [LARGE SCALE GENOMIC DNA]</scope>
    <source>
        <strain evidence="1 2">BP5796</strain>
    </source>
</reference>
<dbReference type="GO" id="GO:0008168">
    <property type="term" value="F:methyltransferase activity"/>
    <property type="evidence" value="ECO:0007669"/>
    <property type="project" value="TreeGrafter"/>
</dbReference>